<comment type="pathway">
    <text evidence="6">Amine and polyamine biosynthesis; putrescine biosynthesis via L-ornithine pathway; putrescine from L-ornithine: step 1/1.</text>
</comment>
<comment type="similarity">
    <text evidence="2">Belongs to the Orn/Lys/Arg decarboxylase class-II family.</text>
</comment>
<comment type="function">
    <text evidence="8">Catalyzes the first and rate-limiting step of polyamine biosynthesis that converts ornithine into putrescine, which is the precursor for the polyamines, spermidine and spermine. Polyamines are essential for cell proliferation and are implicated in cellular processes, ranging from DNA replication to apoptosis.</text>
</comment>
<dbReference type="OrthoDB" id="5034579at2759"/>
<reference evidence="13 14" key="1">
    <citation type="journal article" date="2018" name="Elife">
        <title>Firefly genomes illuminate parallel origins of bioluminescence in beetles.</title>
        <authorList>
            <person name="Fallon T.R."/>
            <person name="Lower S.E."/>
            <person name="Chang C.H."/>
            <person name="Bessho-Uehara M."/>
            <person name="Martin G.J."/>
            <person name="Bewick A.J."/>
            <person name="Behringer M."/>
            <person name="Debat H.J."/>
            <person name="Wong I."/>
            <person name="Day J.C."/>
            <person name="Suvorov A."/>
            <person name="Silva C.J."/>
            <person name="Stanger-Hall K.F."/>
            <person name="Hall D.W."/>
            <person name="Schmitz R.J."/>
            <person name="Nelson D.R."/>
            <person name="Lewis S.M."/>
            <person name="Shigenobu S."/>
            <person name="Bybee S.M."/>
            <person name="Larracuente A.M."/>
            <person name="Oba Y."/>
            <person name="Weng J.K."/>
        </authorList>
    </citation>
    <scope>NUCLEOTIDE SEQUENCE [LARGE SCALE GENOMIC DNA]</scope>
    <source>
        <strain evidence="13">1611_PpyrPB1</strain>
        <tissue evidence="13">Whole body</tissue>
    </source>
</reference>
<dbReference type="InterPro" id="IPR029066">
    <property type="entry name" value="PLP-binding_barrel"/>
</dbReference>
<evidence type="ECO:0000256" key="11">
    <source>
        <dbReference type="PIRSR" id="PIRSR600183-50"/>
    </source>
</evidence>
<dbReference type="Gene3D" id="3.20.20.10">
    <property type="entry name" value="Alanine racemase"/>
    <property type="match status" value="1"/>
</dbReference>
<evidence type="ECO:0000256" key="10">
    <source>
        <dbReference type="ARBA" id="ARBA00049127"/>
    </source>
</evidence>
<evidence type="ECO:0000256" key="9">
    <source>
        <dbReference type="ARBA" id="ARBA00046672"/>
    </source>
</evidence>
<dbReference type="PANTHER" id="PTHR11482">
    <property type="entry name" value="ARGININE/DIAMINOPIMELATE/ORNITHINE DECARBOXYLASE"/>
    <property type="match status" value="1"/>
</dbReference>
<dbReference type="InterPro" id="IPR022653">
    <property type="entry name" value="De-COase2_pyr-phos_BS"/>
</dbReference>
<dbReference type="PROSITE" id="PS00879">
    <property type="entry name" value="ODR_DC_2_2"/>
    <property type="match status" value="1"/>
</dbReference>
<evidence type="ECO:0000259" key="12">
    <source>
        <dbReference type="Pfam" id="PF02784"/>
    </source>
</evidence>
<evidence type="ECO:0000256" key="7">
    <source>
        <dbReference type="ARBA" id="ARBA00034138"/>
    </source>
</evidence>
<dbReference type="GO" id="GO:0004586">
    <property type="term" value="F:ornithine decarboxylase activity"/>
    <property type="evidence" value="ECO:0007669"/>
    <property type="project" value="UniProtKB-EC"/>
</dbReference>
<dbReference type="InterPro" id="IPR009006">
    <property type="entry name" value="Ala_racemase/Decarboxylase_C"/>
</dbReference>
<evidence type="ECO:0000256" key="6">
    <source>
        <dbReference type="ARBA" id="ARBA00034115"/>
    </source>
</evidence>
<organism evidence="13 14">
    <name type="scientific">Photinus pyralis</name>
    <name type="common">Common eastern firefly</name>
    <name type="synonym">Lampyris pyralis</name>
    <dbReference type="NCBI Taxonomy" id="7054"/>
    <lineage>
        <taxon>Eukaryota</taxon>
        <taxon>Metazoa</taxon>
        <taxon>Ecdysozoa</taxon>
        <taxon>Arthropoda</taxon>
        <taxon>Hexapoda</taxon>
        <taxon>Insecta</taxon>
        <taxon>Pterygota</taxon>
        <taxon>Neoptera</taxon>
        <taxon>Endopterygota</taxon>
        <taxon>Coleoptera</taxon>
        <taxon>Polyphaga</taxon>
        <taxon>Elateriformia</taxon>
        <taxon>Elateroidea</taxon>
        <taxon>Lampyridae</taxon>
        <taxon>Lampyrinae</taxon>
        <taxon>Photinus</taxon>
    </lineage>
</organism>
<dbReference type="EC" id="4.1.1.17" evidence="7"/>
<dbReference type="CDD" id="cd00622">
    <property type="entry name" value="PLPDE_III_ODC"/>
    <property type="match status" value="1"/>
</dbReference>
<evidence type="ECO:0000256" key="1">
    <source>
        <dbReference type="ARBA" id="ARBA00001933"/>
    </source>
</evidence>
<keyword evidence="5" id="KW-0456">Lyase</keyword>
<dbReference type="EMBL" id="VVIM01000001">
    <property type="protein sequence ID" value="KAB0805576.1"/>
    <property type="molecule type" value="Genomic_DNA"/>
</dbReference>
<evidence type="ECO:0000256" key="8">
    <source>
        <dbReference type="ARBA" id="ARBA00037173"/>
    </source>
</evidence>
<comment type="catalytic activity">
    <reaction evidence="10">
        <text>L-ornithine + H(+) = putrescine + CO2</text>
        <dbReference type="Rhea" id="RHEA:22964"/>
        <dbReference type="ChEBI" id="CHEBI:15378"/>
        <dbReference type="ChEBI" id="CHEBI:16526"/>
        <dbReference type="ChEBI" id="CHEBI:46911"/>
        <dbReference type="ChEBI" id="CHEBI:326268"/>
        <dbReference type="EC" id="4.1.1.17"/>
    </reaction>
</comment>
<keyword evidence="3 11" id="KW-0663">Pyridoxal phosphate</keyword>
<dbReference type="FunFam" id="3.20.20.10:FF:000005">
    <property type="entry name" value="Ornithine decarboxylase"/>
    <property type="match status" value="1"/>
</dbReference>
<dbReference type="InterPro" id="IPR022644">
    <property type="entry name" value="De-COase2_N"/>
</dbReference>
<evidence type="ECO:0000256" key="5">
    <source>
        <dbReference type="ARBA" id="ARBA00023239"/>
    </source>
</evidence>
<proteinExistence type="inferred from homology"/>
<keyword evidence="4" id="KW-0620">Polyamine biosynthesis</keyword>
<comment type="caution">
    <text evidence="13">The sequence shown here is derived from an EMBL/GenBank/DDBJ whole genome shotgun (WGS) entry which is preliminary data.</text>
</comment>
<feature type="active site" description="Proton donor" evidence="11">
    <location>
        <position position="337"/>
    </location>
</feature>
<dbReference type="PRINTS" id="PR01179">
    <property type="entry name" value="ODADCRBXLASE"/>
</dbReference>
<dbReference type="GO" id="GO:0005737">
    <property type="term" value="C:cytoplasm"/>
    <property type="evidence" value="ECO:0007669"/>
    <property type="project" value="TreeGrafter"/>
</dbReference>
<dbReference type="GO" id="GO:0033387">
    <property type="term" value="P:putrescine biosynthetic process from arginine, via ornithine"/>
    <property type="evidence" value="ECO:0007669"/>
    <property type="project" value="TreeGrafter"/>
</dbReference>
<evidence type="ECO:0000256" key="3">
    <source>
        <dbReference type="ARBA" id="ARBA00022898"/>
    </source>
</evidence>
<evidence type="ECO:0000313" key="13">
    <source>
        <dbReference type="EMBL" id="KAB0805576.1"/>
    </source>
</evidence>
<dbReference type="AlphaFoldDB" id="A0A5N4B7M5"/>
<dbReference type="PANTHER" id="PTHR11482:SF6">
    <property type="entry name" value="ORNITHINE DECARBOXYLASE 1-RELATED"/>
    <property type="match status" value="1"/>
</dbReference>
<name>A0A5N4B7M5_PHOPY</name>
<sequence length="432" mass="49024">MNSESESIEVYNNDTTVNKIIAEKVRHLHHIEPFFICDIREVLRKCSLWAELFPRVKPFYAVKANSSRLVLKVMADFGINFDCASKYEIDLALSLGIPPKRIIYAHSIKTSSYIKYASDADIKLMTFDNEEELRKMKRLCPDVQAIIRIKYDAKNAFLKLGEKFGCNVENEADELINLAQSLCVNLVGVSFHIGVGCTDLPTFYNAIKSARIVFDIAKRYGYDLRILDIGGGFPGADDVLLKQIALTVNNALDMYFSDQSIQIIAEPGTVLVDSAFTLACNVISRKFKSNKWIYYINDGLHGSFHKGLIVGSPFTMYPLKIPSHKELYSSTIFGVTCGAKDKLIENLTLPSLEIDDWLILKNMGAYSLGLHTSMNGFFVPRMFYVTDFNNLTRYGLSEFNYKFTKTILKEATDDRTNLNEEFRVTFCLDFIL</sequence>
<dbReference type="SUPFAM" id="SSF51419">
    <property type="entry name" value="PLP-binding barrel"/>
    <property type="match status" value="1"/>
</dbReference>
<dbReference type="Pfam" id="PF02784">
    <property type="entry name" value="Orn_Arg_deC_N"/>
    <property type="match status" value="1"/>
</dbReference>
<feature type="modified residue" description="N6-(pyridoxal phosphate)lysine" evidence="11">
    <location>
        <position position="63"/>
    </location>
</feature>
<dbReference type="InterPro" id="IPR000183">
    <property type="entry name" value="Orn/DAP/Arg_de-COase"/>
</dbReference>
<evidence type="ECO:0000256" key="2">
    <source>
        <dbReference type="ARBA" id="ARBA00008872"/>
    </source>
</evidence>
<feature type="domain" description="Orn/DAP/Arg decarboxylase 2 N-terminal" evidence="12">
    <location>
        <begin position="40"/>
        <end position="272"/>
    </location>
</feature>
<dbReference type="InterPro" id="IPR022657">
    <property type="entry name" value="De-COase2_CS"/>
</dbReference>
<comment type="subunit">
    <text evidence="9">Homodimer. Only the dimer is catalytically active, as the active sites are constructed of residues from both monomers.</text>
</comment>
<evidence type="ECO:0000256" key="4">
    <source>
        <dbReference type="ARBA" id="ARBA00023115"/>
    </source>
</evidence>
<evidence type="ECO:0000313" key="14">
    <source>
        <dbReference type="Proteomes" id="UP000327044"/>
    </source>
</evidence>
<dbReference type="InterPro" id="IPR002433">
    <property type="entry name" value="Orn_de-COase"/>
</dbReference>
<dbReference type="SUPFAM" id="SSF50621">
    <property type="entry name" value="Alanine racemase C-terminal domain-like"/>
    <property type="match status" value="1"/>
</dbReference>
<accession>A0A5N4B7M5</accession>
<dbReference type="InParanoid" id="A0A5N4B7M5"/>
<keyword evidence="14" id="KW-1185">Reference proteome</keyword>
<dbReference type="Gene3D" id="2.40.37.10">
    <property type="entry name" value="Lyase, Ornithine Decarboxylase, Chain A, domain 1"/>
    <property type="match status" value="1"/>
</dbReference>
<gene>
    <name evidence="13" type="ORF">PPYR_02546</name>
</gene>
<comment type="cofactor">
    <cofactor evidence="1 11">
        <name>pyridoxal 5'-phosphate</name>
        <dbReference type="ChEBI" id="CHEBI:597326"/>
    </cofactor>
</comment>
<dbReference type="PROSITE" id="PS00878">
    <property type="entry name" value="ODR_DC_2_1"/>
    <property type="match status" value="1"/>
</dbReference>
<dbReference type="PRINTS" id="PR01182">
    <property type="entry name" value="ORNDCRBXLASE"/>
</dbReference>
<dbReference type="Proteomes" id="UP000327044">
    <property type="component" value="Unassembled WGS sequence"/>
</dbReference>
<protein>
    <recommendedName>
        <fullName evidence="7">ornithine decarboxylase</fullName>
        <ecNumber evidence="7">4.1.1.17</ecNumber>
    </recommendedName>
</protein>